<evidence type="ECO:0000313" key="1">
    <source>
        <dbReference type="EMBL" id="NIK87742.1"/>
    </source>
</evidence>
<keyword evidence="2" id="KW-1185">Reference proteome</keyword>
<reference evidence="1 2" key="1">
    <citation type="submission" date="2020-03" db="EMBL/GenBank/DDBJ databases">
        <title>Genomic Encyclopedia of Type Strains, Phase IV (KMG-IV): sequencing the most valuable type-strain genomes for metagenomic binning, comparative biology and taxonomic classification.</title>
        <authorList>
            <person name="Goeker M."/>
        </authorList>
    </citation>
    <scope>NUCLEOTIDE SEQUENCE [LARGE SCALE GENOMIC DNA]</scope>
    <source>
        <strain evidence="1 2">DSM 19867</strain>
    </source>
</reference>
<comment type="caution">
    <text evidence="1">The sequence shown here is derived from an EMBL/GenBank/DDBJ whole genome shotgun (WGS) entry which is preliminary data.</text>
</comment>
<dbReference type="CDD" id="cd17033">
    <property type="entry name" value="DR1245-like"/>
    <property type="match status" value="1"/>
</dbReference>
<accession>A0A846MXF5</accession>
<gene>
    <name evidence="1" type="ORF">FHS83_001060</name>
</gene>
<dbReference type="RefSeq" id="WP_167081610.1">
    <property type="nucleotide sequence ID" value="NZ_BAAADC010000001.1"/>
</dbReference>
<proteinExistence type="predicted"/>
<evidence type="ECO:0000313" key="2">
    <source>
        <dbReference type="Proteomes" id="UP000570514"/>
    </source>
</evidence>
<evidence type="ECO:0008006" key="3">
    <source>
        <dbReference type="Google" id="ProtNLM"/>
    </source>
</evidence>
<sequence>MTVIHQEHTTSRPHPLDLLERTVEENGWAFERASADELNLSVAGRWSDHHFSFTWRDDLQSLHLSSAFDMRVKGETRLVDISSLLMFINARLWIGHFDLWPEDGTIVFRHAMIFPDAHASDSQMECLLNLALEACEHYYPAFQFVLWGGKTAQEAVAAAILECQGQA</sequence>
<dbReference type="EMBL" id="JAASRM010000001">
    <property type="protein sequence ID" value="NIK87742.1"/>
    <property type="molecule type" value="Genomic_DNA"/>
</dbReference>
<protein>
    <recommendedName>
        <fullName evidence="3">YbjN domain-containing protein</fullName>
    </recommendedName>
</protein>
<dbReference type="InterPro" id="IPR019660">
    <property type="entry name" value="Put_sensory_transdc_reg_YbjN"/>
</dbReference>
<dbReference type="Pfam" id="PF10722">
    <property type="entry name" value="YbjN"/>
    <property type="match status" value="1"/>
</dbReference>
<dbReference type="Proteomes" id="UP000570514">
    <property type="component" value="Unassembled WGS sequence"/>
</dbReference>
<dbReference type="AlphaFoldDB" id="A0A846MXF5"/>
<organism evidence="1 2">
    <name type="scientific">Rhizomicrobium palustre</name>
    <dbReference type="NCBI Taxonomy" id="189966"/>
    <lineage>
        <taxon>Bacteria</taxon>
        <taxon>Pseudomonadati</taxon>
        <taxon>Pseudomonadota</taxon>
        <taxon>Alphaproteobacteria</taxon>
        <taxon>Micropepsales</taxon>
        <taxon>Micropepsaceae</taxon>
        <taxon>Rhizomicrobium</taxon>
    </lineage>
</organism>
<name>A0A846MXF5_9PROT</name>